<dbReference type="EMBL" id="BPLR01004433">
    <property type="protein sequence ID" value="GIX94827.1"/>
    <property type="molecule type" value="Genomic_DNA"/>
</dbReference>
<dbReference type="Proteomes" id="UP001054945">
    <property type="component" value="Unassembled WGS sequence"/>
</dbReference>
<sequence length="88" mass="10066">MTILDCYCTERVLSQRISQEGNLDQQHLQCPSTFGLTPYLELKSVTLCMVDNALISYVTLESVRKFQALQISSALCQMIYKTESFFTE</sequence>
<gene>
    <name evidence="1" type="ORF">CEXT_303921</name>
</gene>
<dbReference type="AlphaFoldDB" id="A0AAV4PI95"/>
<proteinExistence type="predicted"/>
<evidence type="ECO:0000313" key="2">
    <source>
        <dbReference type="Proteomes" id="UP001054945"/>
    </source>
</evidence>
<organism evidence="1 2">
    <name type="scientific">Caerostris extrusa</name>
    <name type="common">Bark spider</name>
    <name type="synonym">Caerostris bankana</name>
    <dbReference type="NCBI Taxonomy" id="172846"/>
    <lineage>
        <taxon>Eukaryota</taxon>
        <taxon>Metazoa</taxon>
        <taxon>Ecdysozoa</taxon>
        <taxon>Arthropoda</taxon>
        <taxon>Chelicerata</taxon>
        <taxon>Arachnida</taxon>
        <taxon>Araneae</taxon>
        <taxon>Araneomorphae</taxon>
        <taxon>Entelegynae</taxon>
        <taxon>Araneoidea</taxon>
        <taxon>Araneidae</taxon>
        <taxon>Caerostris</taxon>
    </lineage>
</organism>
<reference evidence="1 2" key="1">
    <citation type="submission" date="2021-06" db="EMBL/GenBank/DDBJ databases">
        <title>Caerostris extrusa draft genome.</title>
        <authorList>
            <person name="Kono N."/>
            <person name="Arakawa K."/>
        </authorList>
    </citation>
    <scope>NUCLEOTIDE SEQUENCE [LARGE SCALE GENOMIC DNA]</scope>
</reference>
<evidence type="ECO:0000313" key="1">
    <source>
        <dbReference type="EMBL" id="GIX94827.1"/>
    </source>
</evidence>
<accession>A0AAV4PI95</accession>
<comment type="caution">
    <text evidence="1">The sequence shown here is derived from an EMBL/GenBank/DDBJ whole genome shotgun (WGS) entry which is preliminary data.</text>
</comment>
<name>A0AAV4PI95_CAEEX</name>
<protein>
    <submittedName>
        <fullName evidence="1">Uncharacterized protein</fullName>
    </submittedName>
</protein>
<keyword evidence="2" id="KW-1185">Reference proteome</keyword>